<keyword evidence="2 5" id="KW-0699">rRNA-binding</keyword>
<dbReference type="GO" id="GO:0019843">
    <property type="term" value="F:rRNA binding"/>
    <property type="evidence" value="ECO:0007669"/>
    <property type="project" value="UniProtKB-UniRule"/>
</dbReference>
<reference evidence="8" key="1">
    <citation type="submission" date="2017-02" db="EMBL/GenBank/DDBJ databases">
        <authorList>
            <person name="Varghese N."/>
            <person name="Submissions S."/>
        </authorList>
    </citation>
    <scope>NUCLEOTIDE SEQUENCE [LARGE SCALE GENOMIC DNA]</scope>
    <source>
        <strain evidence="8">DSM 15739</strain>
    </source>
</reference>
<dbReference type="Pfam" id="PF05833">
    <property type="entry name" value="NFACT_N"/>
    <property type="match status" value="1"/>
</dbReference>
<evidence type="ECO:0000313" key="8">
    <source>
        <dbReference type="Proteomes" id="UP000189941"/>
    </source>
</evidence>
<comment type="subunit">
    <text evidence="5">Associates with stalled 50S ribosomal subunits. Binds to RqcP.</text>
</comment>
<evidence type="ECO:0000256" key="3">
    <source>
        <dbReference type="ARBA" id="ARBA00022884"/>
    </source>
</evidence>
<dbReference type="HAMAP" id="MF_00844_B">
    <property type="entry name" value="RqcH_B"/>
    <property type="match status" value="1"/>
</dbReference>
<dbReference type="Proteomes" id="UP000189941">
    <property type="component" value="Unassembled WGS sequence"/>
</dbReference>
<name>A0A1T4LQZ0_9LACT</name>
<dbReference type="GO" id="GO:0043023">
    <property type="term" value="F:ribosomal large subunit binding"/>
    <property type="evidence" value="ECO:0007669"/>
    <property type="project" value="UniProtKB-UniRule"/>
</dbReference>
<keyword evidence="1 5" id="KW-0820">tRNA-binding</keyword>
<dbReference type="STRING" id="1121925.SAMN02746011_01165"/>
<evidence type="ECO:0000256" key="1">
    <source>
        <dbReference type="ARBA" id="ARBA00022555"/>
    </source>
</evidence>
<dbReference type="Gene3D" id="2.30.310.10">
    <property type="entry name" value="ibrinogen binding protein from staphylococcus aureus domain"/>
    <property type="match status" value="1"/>
</dbReference>
<dbReference type="AlphaFoldDB" id="A0A1T4LQZ0"/>
<keyword evidence="4 5" id="KW-0648">Protein biosynthesis</keyword>
<evidence type="ECO:0000256" key="4">
    <source>
        <dbReference type="ARBA" id="ARBA00022917"/>
    </source>
</evidence>
<dbReference type="InterPro" id="IPR051608">
    <property type="entry name" value="RQC_Subunit_NEMF"/>
</dbReference>
<evidence type="ECO:0000256" key="5">
    <source>
        <dbReference type="HAMAP-Rule" id="MF_00844"/>
    </source>
</evidence>
<evidence type="ECO:0000259" key="6">
    <source>
        <dbReference type="Pfam" id="PF05670"/>
    </source>
</evidence>
<dbReference type="Pfam" id="PF05670">
    <property type="entry name" value="NFACT-R_1"/>
    <property type="match status" value="1"/>
</dbReference>
<sequence length="567" mass="65321">MTFDGFFTRALVKELADQLIGGRISKIYQPFEQELQLVIRNHRTNYRLNSSIHPTYYHLGLTDERPSNPTHAPMFCMLMRKHLENAIVLDIRQIDNDRIVQFIVSGLDELGDQQNYHLYFELMGRHSNILLVNPAKNTIIDCIKHVSPSLNSYRGLQPGAEYVQPPKNPQQTNVFALTDLDSWANEHHQLLADGLASRIIEGLGRLGASEIEYLMNQEKMTASEAINQLMAATTNAQPTIFKQKNDKLSFYYYPVTHLEAEQINYPSLSTLLTAFFQQKIHLDRIRQLSGDLIQRIEHVIERNQIKIAKLAEDRKVAQAADTYRIKGELLKAYAYQIEKGQTAVTLDNYYDNNQPLLVELDPRLSAIDNSQKYFKKYTKYRDSLKYIDHQTQLAEAENEYLETVLVQIQQADLEDIEDIKEELTNEGYVAQRKQNIKKRSKSTSKPRRYRSDDGVMIYVGRNNHQNDELSLKKASKNHWWLHAKNIPGSHVIIESDQPSDETITLAGELAAYYSKFSDSASVPVDLLQVKHLRKPSGAKPGYVIYEGQRTIYVTPDEQKLRTYQIDN</sequence>
<dbReference type="InterPro" id="IPR043682">
    <property type="entry name" value="RqcH_bacterial"/>
</dbReference>
<dbReference type="GO" id="GO:0000049">
    <property type="term" value="F:tRNA binding"/>
    <property type="evidence" value="ECO:0007669"/>
    <property type="project" value="UniProtKB-UniRule"/>
</dbReference>
<protein>
    <recommendedName>
        <fullName evidence="5">Rqc2 homolog RqcH</fullName>
        <shortName evidence="5">RqcH</shortName>
    </recommendedName>
</protein>
<dbReference type="PANTHER" id="PTHR15239">
    <property type="entry name" value="NUCLEAR EXPORT MEDIATOR FACTOR NEMF"/>
    <property type="match status" value="1"/>
</dbReference>
<proteinExistence type="inferred from homology"/>
<evidence type="ECO:0000256" key="2">
    <source>
        <dbReference type="ARBA" id="ARBA00022730"/>
    </source>
</evidence>
<dbReference type="PANTHER" id="PTHR15239:SF6">
    <property type="entry name" value="RIBOSOME QUALITY CONTROL COMPLEX SUBUNIT NEMF"/>
    <property type="match status" value="1"/>
</dbReference>
<comment type="function">
    <text evidence="5">Key component of the ribosome quality control system (RQC), a ribosome-associated complex that mediates the extraction of incompletely synthesized nascent chains from stalled ribosomes and their subsequent degradation. RqcH recruits Ala-charged tRNA, and with RqcP directs the elongation of stalled nascent chains on 50S ribosomal subunits, leading to non-templated C-terminal alanine extensions (Ala tail). The Ala tail promotes nascent chain degradation. May add between 1 and at least 8 Ala residues. Binds to stalled 50S ribosomal subunits.</text>
</comment>
<feature type="domain" description="NFACT RNA-binding" evidence="6">
    <location>
        <begin position="446"/>
        <end position="537"/>
    </location>
</feature>
<dbReference type="OrthoDB" id="9766163at2"/>
<keyword evidence="3 5" id="KW-0694">RNA-binding</keyword>
<dbReference type="InterPro" id="IPR008532">
    <property type="entry name" value="NFACT_RNA-bd"/>
</dbReference>
<dbReference type="GO" id="GO:1990112">
    <property type="term" value="C:RQC complex"/>
    <property type="evidence" value="ECO:0007669"/>
    <property type="project" value="TreeGrafter"/>
</dbReference>
<evidence type="ECO:0000313" key="7">
    <source>
        <dbReference type="EMBL" id="SJZ57105.1"/>
    </source>
</evidence>
<dbReference type="GO" id="GO:0072344">
    <property type="term" value="P:rescue of stalled ribosome"/>
    <property type="evidence" value="ECO:0007669"/>
    <property type="project" value="UniProtKB-UniRule"/>
</dbReference>
<accession>A0A1T4LQZ0</accession>
<dbReference type="FunFam" id="2.30.310.10:FF:000004">
    <property type="entry name" value="Fibronectin-binding protein A"/>
    <property type="match status" value="1"/>
</dbReference>
<dbReference type="EMBL" id="FUWO01000009">
    <property type="protein sequence ID" value="SJZ57105.1"/>
    <property type="molecule type" value="Genomic_DNA"/>
</dbReference>
<organism evidence="7 8">
    <name type="scientific">Globicatella sulfidifaciens DSM 15739</name>
    <dbReference type="NCBI Taxonomy" id="1121925"/>
    <lineage>
        <taxon>Bacteria</taxon>
        <taxon>Bacillati</taxon>
        <taxon>Bacillota</taxon>
        <taxon>Bacilli</taxon>
        <taxon>Lactobacillales</taxon>
        <taxon>Aerococcaceae</taxon>
        <taxon>Globicatella</taxon>
    </lineage>
</organism>
<gene>
    <name evidence="5" type="primary">rqcH</name>
    <name evidence="7" type="ORF">SAMN02746011_01165</name>
</gene>
<keyword evidence="8" id="KW-1185">Reference proteome</keyword>
<dbReference type="Gene3D" id="3.40.970.40">
    <property type="entry name" value="fibrinogen binding protein from staphylococcus aureus domain like"/>
    <property type="match status" value="1"/>
</dbReference>
<comment type="similarity">
    <text evidence="5">Belongs to the NEMF family.</text>
</comment>
<dbReference type="RefSeq" id="WP_078755915.1">
    <property type="nucleotide sequence ID" value="NZ_FUWO01000009.1"/>
</dbReference>